<feature type="compositionally biased region" description="Basic and acidic residues" evidence="1">
    <location>
        <begin position="148"/>
        <end position="160"/>
    </location>
</feature>
<reference evidence="2" key="1">
    <citation type="submission" date="2023-03" db="EMBL/GenBank/DDBJ databases">
        <title>Massive genome expansion in bonnet fungi (Mycena s.s.) driven by repeated elements and novel gene families across ecological guilds.</title>
        <authorList>
            <consortium name="Lawrence Berkeley National Laboratory"/>
            <person name="Harder C.B."/>
            <person name="Miyauchi S."/>
            <person name="Viragh M."/>
            <person name="Kuo A."/>
            <person name="Thoen E."/>
            <person name="Andreopoulos B."/>
            <person name="Lu D."/>
            <person name="Skrede I."/>
            <person name="Drula E."/>
            <person name="Henrissat B."/>
            <person name="Morin E."/>
            <person name="Kohler A."/>
            <person name="Barry K."/>
            <person name="LaButti K."/>
            <person name="Morin E."/>
            <person name="Salamov A."/>
            <person name="Lipzen A."/>
            <person name="Mereny Z."/>
            <person name="Hegedus B."/>
            <person name="Baldrian P."/>
            <person name="Stursova M."/>
            <person name="Weitz H."/>
            <person name="Taylor A."/>
            <person name="Grigoriev I.V."/>
            <person name="Nagy L.G."/>
            <person name="Martin F."/>
            <person name="Kauserud H."/>
        </authorList>
    </citation>
    <scope>NUCLEOTIDE SEQUENCE</scope>
    <source>
        <strain evidence="2">CBHHK067</strain>
    </source>
</reference>
<proteinExistence type="predicted"/>
<name>A0AAD7DK78_MYCRO</name>
<keyword evidence="3" id="KW-1185">Reference proteome</keyword>
<feature type="region of interest" description="Disordered" evidence="1">
    <location>
        <begin position="137"/>
        <end position="178"/>
    </location>
</feature>
<organism evidence="2 3">
    <name type="scientific">Mycena rosella</name>
    <name type="common">Pink bonnet</name>
    <name type="synonym">Agaricus rosellus</name>
    <dbReference type="NCBI Taxonomy" id="1033263"/>
    <lineage>
        <taxon>Eukaryota</taxon>
        <taxon>Fungi</taxon>
        <taxon>Dikarya</taxon>
        <taxon>Basidiomycota</taxon>
        <taxon>Agaricomycotina</taxon>
        <taxon>Agaricomycetes</taxon>
        <taxon>Agaricomycetidae</taxon>
        <taxon>Agaricales</taxon>
        <taxon>Marasmiineae</taxon>
        <taxon>Mycenaceae</taxon>
        <taxon>Mycena</taxon>
    </lineage>
</organism>
<sequence>MTTKGFQVNRAQDTSVDSPHSYFAVRRGASADIRSIETHIATSFDHESRPELAQVPPSQRLRFSEFNNPSFSGVVVNAEPISCHGTMPHYTYCPANMRRDAPGQAIAEHRHMSIACAKSGFPIKAACRVAFKLARPGKSHWGRRTRKQRDQERKKLGNRADRRHRKKENKDARAPCAR</sequence>
<evidence type="ECO:0000313" key="3">
    <source>
        <dbReference type="Proteomes" id="UP001221757"/>
    </source>
</evidence>
<protein>
    <submittedName>
        <fullName evidence="2">Uncharacterized protein</fullName>
    </submittedName>
</protein>
<evidence type="ECO:0000256" key="1">
    <source>
        <dbReference type="SAM" id="MobiDB-lite"/>
    </source>
</evidence>
<comment type="caution">
    <text evidence="2">The sequence shown here is derived from an EMBL/GenBank/DDBJ whole genome shotgun (WGS) entry which is preliminary data.</text>
</comment>
<evidence type="ECO:0000313" key="2">
    <source>
        <dbReference type="EMBL" id="KAJ7691475.1"/>
    </source>
</evidence>
<feature type="compositionally biased region" description="Basic and acidic residues" evidence="1">
    <location>
        <begin position="168"/>
        <end position="178"/>
    </location>
</feature>
<gene>
    <name evidence="2" type="ORF">B0H17DRAFT_1133781</name>
</gene>
<dbReference type="Proteomes" id="UP001221757">
    <property type="component" value="Unassembled WGS sequence"/>
</dbReference>
<feature type="compositionally biased region" description="Basic residues" evidence="1">
    <location>
        <begin position="137"/>
        <end position="147"/>
    </location>
</feature>
<accession>A0AAD7DK78</accession>
<dbReference type="EMBL" id="JARKIE010000058">
    <property type="protein sequence ID" value="KAJ7691475.1"/>
    <property type="molecule type" value="Genomic_DNA"/>
</dbReference>
<dbReference type="AlphaFoldDB" id="A0AAD7DK78"/>